<evidence type="ECO:0000256" key="1">
    <source>
        <dbReference type="SAM" id="MobiDB-lite"/>
    </source>
</evidence>
<evidence type="ECO:0000313" key="4">
    <source>
        <dbReference type="Proteomes" id="UP001321760"/>
    </source>
</evidence>
<feature type="domain" description="Protein kinase" evidence="2">
    <location>
        <begin position="68"/>
        <end position="474"/>
    </location>
</feature>
<organism evidence="3 4">
    <name type="scientific">Podospora aff. communis PSN243</name>
    <dbReference type="NCBI Taxonomy" id="3040156"/>
    <lineage>
        <taxon>Eukaryota</taxon>
        <taxon>Fungi</taxon>
        <taxon>Dikarya</taxon>
        <taxon>Ascomycota</taxon>
        <taxon>Pezizomycotina</taxon>
        <taxon>Sordariomycetes</taxon>
        <taxon>Sordariomycetidae</taxon>
        <taxon>Sordariales</taxon>
        <taxon>Podosporaceae</taxon>
        <taxon>Podospora</taxon>
    </lineage>
</organism>
<dbReference type="GO" id="GO:0005524">
    <property type="term" value="F:ATP binding"/>
    <property type="evidence" value="ECO:0007669"/>
    <property type="project" value="InterPro"/>
</dbReference>
<name>A0AAV9G9F9_9PEZI</name>
<dbReference type="PROSITE" id="PS50011">
    <property type="entry name" value="PROTEIN_KINASE_DOM"/>
    <property type="match status" value="1"/>
</dbReference>
<dbReference type="AlphaFoldDB" id="A0AAV9G9F9"/>
<feature type="compositionally biased region" description="Low complexity" evidence="1">
    <location>
        <begin position="544"/>
        <end position="554"/>
    </location>
</feature>
<protein>
    <recommendedName>
        <fullName evidence="2">Protein kinase domain-containing protein</fullName>
    </recommendedName>
</protein>
<reference evidence="3" key="1">
    <citation type="journal article" date="2023" name="Mol. Phylogenet. Evol.">
        <title>Genome-scale phylogeny and comparative genomics of the fungal order Sordariales.</title>
        <authorList>
            <person name="Hensen N."/>
            <person name="Bonometti L."/>
            <person name="Westerberg I."/>
            <person name="Brannstrom I.O."/>
            <person name="Guillou S."/>
            <person name="Cros-Aarteil S."/>
            <person name="Calhoun S."/>
            <person name="Haridas S."/>
            <person name="Kuo A."/>
            <person name="Mondo S."/>
            <person name="Pangilinan J."/>
            <person name="Riley R."/>
            <person name="LaButti K."/>
            <person name="Andreopoulos B."/>
            <person name="Lipzen A."/>
            <person name="Chen C."/>
            <person name="Yan M."/>
            <person name="Daum C."/>
            <person name="Ng V."/>
            <person name="Clum A."/>
            <person name="Steindorff A."/>
            <person name="Ohm R.A."/>
            <person name="Martin F."/>
            <person name="Silar P."/>
            <person name="Natvig D.O."/>
            <person name="Lalanne C."/>
            <person name="Gautier V."/>
            <person name="Ament-Velasquez S.L."/>
            <person name="Kruys A."/>
            <person name="Hutchinson M.I."/>
            <person name="Powell A.J."/>
            <person name="Barry K."/>
            <person name="Miller A.N."/>
            <person name="Grigoriev I.V."/>
            <person name="Debuchy R."/>
            <person name="Gladieux P."/>
            <person name="Hiltunen Thoren M."/>
            <person name="Johannesson H."/>
        </authorList>
    </citation>
    <scope>NUCLEOTIDE SEQUENCE</scope>
    <source>
        <strain evidence="3">PSN243</strain>
    </source>
</reference>
<evidence type="ECO:0000313" key="3">
    <source>
        <dbReference type="EMBL" id="KAK4445211.1"/>
    </source>
</evidence>
<evidence type="ECO:0000259" key="2">
    <source>
        <dbReference type="PROSITE" id="PS50011"/>
    </source>
</evidence>
<feature type="compositionally biased region" description="Basic and acidic residues" evidence="1">
    <location>
        <begin position="516"/>
        <end position="529"/>
    </location>
</feature>
<comment type="caution">
    <text evidence="3">The sequence shown here is derived from an EMBL/GenBank/DDBJ whole genome shotgun (WGS) entry which is preliminary data.</text>
</comment>
<keyword evidence="4" id="KW-1185">Reference proteome</keyword>
<feature type="region of interest" description="Disordered" evidence="1">
    <location>
        <begin position="495"/>
        <end position="562"/>
    </location>
</feature>
<sequence length="562" mass="62341">MDQAQFRFYGLTPREMRPTTAGRRDMYLDIYDGETRRFFDVAITGIEDDQIARFSGEGCVAGWAPFLSTLSRGIDSGRLGPDVTAVEMDFADAKLVSVSRDANADITPYVPYASPDAYQLPCDVKTVARDQLVELGRLAPRVDAVAILDEAKSPKKTKKSVFKYYLDTDCIPKVWMEVQYLARLAAHPNVIPLEHLVTAPQGPNGEHRVVGFTVPFFAGGSLATSRATRTFKLKWVKQLCRVVDHLNLKHGICHDDLDARNVAVDPVTDNLVLLDFGDALRRGKFRKYGQYIPPAFQPPPLPQDMDFAHLFTQTSSPQTEDPNPGAEEEAGDLHMASNSDVSRAILMVHDLVTRDAAGYAEWETSPGVSKQLRGWGVEALLHHQVPWVAHPSSLLDHPADDYRLVLVDWLAARRANPIHHDADDTRVPDPLIFPDHMPMPGPDEMQDLFDPSVLPGRFLRRAAVRAGRTVVDWVRPPTPALDRSRTLLATGAYLDDHDAQGPDVVQETPSNPTTDGEAKTESRAKEPTKSKTRKQRATLSSPGRRPLTRAAAARLSREDGRC</sequence>
<dbReference type="GO" id="GO:0004672">
    <property type="term" value="F:protein kinase activity"/>
    <property type="evidence" value="ECO:0007669"/>
    <property type="project" value="InterPro"/>
</dbReference>
<dbReference type="Gene3D" id="1.10.510.10">
    <property type="entry name" value="Transferase(Phosphotransferase) domain 1"/>
    <property type="match status" value="1"/>
</dbReference>
<dbReference type="InterPro" id="IPR011009">
    <property type="entry name" value="Kinase-like_dom_sf"/>
</dbReference>
<reference evidence="3" key="2">
    <citation type="submission" date="2023-05" db="EMBL/GenBank/DDBJ databases">
        <authorList>
            <consortium name="Lawrence Berkeley National Laboratory"/>
            <person name="Steindorff A."/>
            <person name="Hensen N."/>
            <person name="Bonometti L."/>
            <person name="Westerberg I."/>
            <person name="Brannstrom I.O."/>
            <person name="Guillou S."/>
            <person name="Cros-Aarteil S."/>
            <person name="Calhoun S."/>
            <person name="Haridas S."/>
            <person name="Kuo A."/>
            <person name="Mondo S."/>
            <person name="Pangilinan J."/>
            <person name="Riley R."/>
            <person name="Labutti K."/>
            <person name="Andreopoulos B."/>
            <person name="Lipzen A."/>
            <person name="Chen C."/>
            <person name="Yanf M."/>
            <person name="Daum C."/>
            <person name="Ng V."/>
            <person name="Clum A."/>
            <person name="Ohm R."/>
            <person name="Martin F."/>
            <person name="Silar P."/>
            <person name="Natvig D."/>
            <person name="Lalanne C."/>
            <person name="Gautier V."/>
            <person name="Ament-Velasquez S.L."/>
            <person name="Kruys A."/>
            <person name="Hutchinson M.I."/>
            <person name="Powell A.J."/>
            <person name="Barry K."/>
            <person name="Miller A.N."/>
            <person name="Grigoriev I.V."/>
            <person name="Debuchy R."/>
            <person name="Gladieux P."/>
            <person name="Thoren M.H."/>
            <person name="Johannesson H."/>
        </authorList>
    </citation>
    <scope>NUCLEOTIDE SEQUENCE</scope>
    <source>
        <strain evidence="3">PSN243</strain>
    </source>
</reference>
<accession>A0AAV9G9F9</accession>
<dbReference type="EMBL" id="MU865967">
    <property type="protein sequence ID" value="KAK4445211.1"/>
    <property type="molecule type" value="Genomic_DNA"/>
</dbReference>
<dbReference type="SUPFAM" id="SSF56112">
    <property type="entry name" value="Protein kinase-like (PK-like)"/>
    <property type="match status" value="1"/>
</dbReference>
<dbReference type="Proteomes" id="UP001321760">
    <property type="component" value="Unassembled WGS sequence"/>
</dbReference>
<proteinExistence type="predicted"/>
<gene>
    <name evidence="3" type="ORF">QBC34DRAFT_497658</name>
</gene>
<dbReference type="InterPro" id="IPR000719">
    <property type="entry name" value="Prot_kinase_dom"/>
</dbReference>